<keyword evidence="2" id="KW-1185">Reference proteome</keyword>
<organism evidence="1 2">
    <name type="scientific">Dermacoccus barathri</name>
    <dbReference type="NCBI Taxonomy" id="322601"/>
    <lineage>
        <taxon>Bacteria</taxon>
        <taxon>Bacillati</taxon>
        <taxon>Actinomycetota</taxon>
        <taxon>Actinomycetes</taxon>
        <taxon>Micrococcales</taxon>
        <taxon>Dermacoccaceae</taxon>
        <taxon>Dermacoccus</taxon>
    </lineage>
</organism>
<comment type="caution">
    <text evidence="1">The sequence shown here is derived from an EMBL/GenBank/DDBJ whole genome shotgun (WGS) entry which is preliminary data.</text>
</comment>
<dbReference type="EMBL" id="BAAANV010000017">
    <property type="protein sequence ID" value="GAA1534816.1"/>
    <property type="molecule type" value="Genomic_DNA"/>
</dbReference>
<evidence type="ECO:0000313" key="1">
    <source>
        <dbReference type="EMBL" id="GAA1534816.1"/>
    </source>
</evidence>
<proteinExistence type="predicted"/>
<name>A0ABN2B6B5_9MICO</name>
<sequence>MLAWAMRSPEAPMVIVAGLPVTGFGAGIEEVPEPEGACEFGVVLDPEEE</sequence>
<reference evidence="1 2" key="1">
    <citation type="journal article" date="2019" name="Int. J. Syst. Evol. Microbiol.">
        <title>The Global Catalogue of Microorganisms (GCM) 10K type strain sequencing project: providing services to taxonomists for standard genome sequencing and annotation.</title>
        <authorList>
            <consortium name="The Broad Institute Genomics Platform"/>
            <consortium name="The Broad Institute Genome Sequencing Center for Infectious Disease"/>
            <person name="Wu L."/>
            <person name="Ma J."/>
        </authorList>
    </citation>
    <scope>NUCLEOTIDE SEQUENCE [LARGE SCALE GENOMIC DNA]</scope>
    <source>
        <strain evidence="1 2">JCM 14588</strain>
    </source>
</reference>
<accession>A0ABN2B6B5</accession>
<protein>
    <submittedName>
        <fullName evidence="1">Uncharacterized protein</fullName>
    </submittedName>
</protein>
<evidence type="ECO:0000313" key="2">
    <source>
        <dbReference type="Proteomes" id="UP001501288"/>
    </source>
</evidence>
<gene>
    <name evidence="1" type="ORF">GCM10009762_06300</name>
</gene>
<dbReference type="Proteomes" id="UP001501288">
    <property type="component" value="Unassembled WGS sequence"/>
</dbReference>